<reference evidence="4" key="1">
    <citation type="submission" date="2016-10" db="EMBL/GenBank/DDBJ databases">
        <authorList>
            <person name="Varghese N."/>
            <person name="Submissions S."/>
        </authorList>
    </citation>
    <scope>NUCLEOTIDE SEQUENCE [LARGE SCALE GENOMIC DNA]</scope>
    <source>
        <strain evidence="4">CGMCC 1.8711</strain>
    </source>
</reference>
<feature type="domain" description="Water stress and hypersensitive response" evidence="2">
    <location>
        <begin position="189"/>
        <end position="306"/>
    </location>
</feature>
<dbReference type="Proteomes" id="UP000243250">
    <property type="component" value="Unassembled WGS sequence"/>
</dbReference>
<feature type="compositionally biased region" description="Low complexity" evidence="1">
    <location>
        <begin position="346"/>
        <end position="355"/>
    </location>
</feature>
<dbReference type="GO" id="GO:0009269">
    <property type="term" value="P:response to desiccation"/>
    <property type="evidence" value="ECO:0007669"/>
    <property type="project" value="InterPro"/>
</dbReference>
<name>A0A1I6GPM1_9EURY</name>
<keyword evidence="4" id="KW-1185">Reference proteome</keyword>
<organism evidence="3 4">
    <name type="scientific">Halogeometricum limi</name>
    <dbReference type="NCBI Taxonomy" id="555875"/>
    <lineage>
        <taxon>Archaea</taxon>
        <taxon>Methanobacteriati</taxon>
        <taxon>Methanobacteriota</taxon>
        <taxon>Stenosarchaea group</taxon>
        <taxon>Halobacteria</taxon>
        <taxon>Halobacteriales</taxon>
        <taxon>Haloferacaceae</taxon>
        <taxon>Halogeometricum</taxon>
    </lineage>
</organism>
<dbReference type="STRING" id="555875.SAMN04488124_1367"/>
<protein>
    <submittedName>
        <fullName evidence="3">LEA14-like dessication related protein</fullName>
    </submittedName>
</protein>
<proteinExistence type="predicted"/>
<evidence type="ECO:0000313" key="4">
    <source>
        <dbReference type="Proteomes" id="UP000243250"/>
    </source>
</evidence>
<dbReference type="SUPFAM" id="SSF117070">
    <property type="entry name" value="LEA14-like"/>
    <property type="match status" value="2"/>
</dbReference>
<dbReference type="EMBL" id="FOYS01000002">
    <property type="protein sequence ID" value="SFR44173.1"/>
    <property type="molecule type" value="Genomic_DNA"/>
</dbReference>
<dbReference type="InterPro" id="IPR013990">
    <property type="entry name" value="WHy-dom"/>
</dbReference>
<feature type="compositionally biased region" description="Low complexity" evidence="1">
    <location>
        <begin position="365"/>
        <end position="396"/>
    </location>
</feature>
<dbReference type="RefSeq" id="WP_089878302.1">
    <property type="nucleotide sequence ID" value="NZ_FOYS01000002.1"/>
</dbReference>
<evidence type="ECO:0000259" key="2">
    <source>
        <dbReference type="SMART" id="SM00769"/>
    </source>
</evidence>
<gene>
    <name evidence="3" type="ORF">SAMN04488124_1367</name>
</gene>
<dbReference type="InterPro" id="IPR013783">
    <property type="entry name" value="Ig-like_fold"/>
</dbReference>
<feature type="region of interest" description="Disordered" evidence="1">
    <location>
        <begin position="315"/>
        <end position="405"/>
    </location>
</feature>
<evidence type="ECO:0000256" key="1">
    <source>
        <dbReference type="SAM" id="MobiDB-lite"/>
    </source>
</evidence>
<dbReference type="SMART" id="SM00769">
    <property type="entry name" value="WHy"/>
    <property type="match status" value="2"/>
</dbReference>
<accession>A0A1I6GPM1</accession>
<sequence length="405" mass="42863">MSGQIASVFAGSKLRIAATVVVALLAVTGGLFATGVLGAPAVTGVENRFGDVTDETTTIHTNLSVSNPNPLGIELGGVTVNYTVDMNDVRIASGQKSGVAIDAGNATVNTATQMRNERIVPWWRSHVRNGEHTVVTISPEVHSSTLGRTFEAPTVTRDVNTDMLSQFNSSETRPVNASSPVVSDPVLYINQTNASWGQVNESVTPLNLRFVVYNPKSYPITVSRLGYDIAMNDVAVGDGTSESGYVIPAKSTKTIETTTYIRNENLDEWWVSHLERNQVTDLRIDFHARLDVGGQTVRIPLDALTYEEEIETDIFGTKPTTANATDDSAAGAESGSQTETGDDSDATATPTATPTETDDGGLLGDGTATPTETAEPTSAPEPTATETETTGTQTTTDDGLFSVSL</sequence>
<dbReference type="Pfam" id="PF03168">
    <property type="entry name" value="LEA_2"/>
    <property type="match status" value="2"/>
</dbReference>
<dbReference type="InterPro" id="IPR004864">
    <property type="entry name" value="LEA_2"/>
</dbReference>
<feature type="domain" description="Water stress and hypersensitive response" evidence="2">
    <location>
        <begin position="42"/>
        <end position="160"/>
    </location>
</feature>
<dbReference type="AlphaFoldDB" id="A0A1I6GPM1"/>
<evidence type="ECO:0000313" key="3">
    <source>
        <dbReference type="EMBL" id="SFR44173.1"/>
    </source>
</evidence>
<dbReference type="Gene3D" id="2.60.40.10">
    <property type="entry name" value="Immunoglobulins"/>
    <property type="match status" value="2"/>
</dbReference>
<dbReference type="OrthoDB" id="105458at2157"/>